<dbReference type="InterPro" id="IPR011251">
    <property type="entry name" value="Luciferase-like_dom"/>
</dbReference>
<dbReference type="Gene3D" id="3.20.20.30">
    <property type="entry name" value="Luciferase-like domain"/>
    <property type="match status" value="1"/>
</dbReference>
<evidence type="ECO:0000313" key="7">
    <source>
        <dbReference type="Proteomes" id="UP000321933"/>
    </source>
</evidence>
<gene>
    <name evidence="6" type="ORF">FVW59_11645</name>
</gene>
<dbReference type="AlphaFoldDB" id="A0A5C8ZTL4"/>
<sequence length="286" mass="31889">MKIGFSSMNTQFDPLPAELASALEERGFESLWMGEHSHIPVNRRSPYPAGGEMPEPYKHMRDPYVSLMSAAAVTSRLRLATGIALLMERDVFSLAKSIATLDTLSEGRVLIGTGVGWNREEFENVNRCPWDKRYGVMRETVAALRTLWTSDEPEFEGEHIHFDAVWSYPKPAQKSGPPILFGAMGAMGVRHSAQWADGWLPVDIALPDIAESIAGYRQLLGEYGRTLDDAPITLQCMVRPSRDDLLRYQDLGIDRVVVGVEIDKWGQADHLFPMIDEIGTIIDSLG</sequence>
<dbReference type="OrthoDB" id="7903015at2"/>
<evidence type="ECO:0000256" key="3">
    <source>
        <dbReference type="ARBA" id="ARBA00023002"/>
    </source>
</evidence>
<keyword evidence="2" id="KW-0288">FMN</keyword>
<dbReference type="InterPro" id="IPR036661">
    <property type="entry name" value="Luciferase-like_sf"/>
</dbReference>
<evidence type="ECO:0000313" key="6">
    <source>
        <dbReference type="EMBL" id="TXS91796.1"/>
    </source>
</evidence>
<proteinExistence type="predicted"/>
<dbReference type="NCBIfam" id="TIGR03619">
    <property type="entry name" value="F420_Rv2161c"/>
    <property type="match status" value="1"/>
</dbReference>
<keyword evidence="3" id="KW-0560">Oxidoreductase</keyword>
<evidence type="ECO:0000259" key="5">
    <source>
        <dbReference type="Pfam" id="PF00296"/>
    </source>
</evidence>
<feature type="domain" description="Luciferase-like" evidence="5">
    <location>
        <begin position="18"/>
        <end position="244"/>
    </location>
</feature>
<organism evidence="6 7">
    <name type="scientific">Parahaliea aestuarii</name>
    <dbReference type="NCBI Taxonomy" id="1852021"/>
    <lineage>
        <taxon>Bacteria</taxon>
        <taxon>Pseudomonadati</taxon>
        <taxon>Pseudomonadota</taxon>
        <taxon>Gammaproteobacteria</taxon>
        <taxon>Cellvibrionales</taxon>
        <taxon>Halieaceae</taxon>
        <taxon>Parahaliea</taxon>
    </lineage>
</organism>
<dbReference type="EMBL" id="VRYZ01000004">
    <property type="protein sequence ID" value="TXS91796.1"/>
    <property type="molecule type" value="Genomic_DNA"/>
</dbReference>
<evidence type="ECO:0000256" key="4">
    <source>
        <dbReference type="ARBA" id="ARBA00023033"/>
    </source>
</evidence>
<dbReference type="GO" id="GO:0046306">
    <property type="term" value="P:alkanesulfonate catabolic process"/>
    <property type="evidence" value="ECO:0007669"/>
    <property type="project" value="TreeGrafter"/>
</dbReference>
<dbReference type="PANTHER" id="PTHR42847">
    <property type="entry name" value="ALKANESULFONATE MONOOXYGENASE"/>
    <property type="match status" value="1"/>
</dbReference>
<dbReference type="GO" id="GO:0008726">
    <property type="term" value="F:alkanesulfonate monooxygenase activity"/>
    <property type="evidence" value="ECO:0007669"/>
    <property type="project" value="TreeGrafter"/>
</dbReference>
<keyword evidence="4" id="KW-0503">Monooxygenase</keyword>
<dbReference type="PANTHER" id="PTHR42847:SF4">
    <property type="entry name" value="ALKANESULFONATE MONOOXYGENASE-RELATED"/>
    <property type="match status" value="1"/>
</dbReference>
<comment type="caution">
    <text evidence="6">The sequence shown here is derived from an EMBL/GenBank/DDBJ whole genome shotgun (WGS) entry which is preliminary data.</text>
</comment>
<dbReference type="RefSeq" id="WP_148064493.1">
    <property type="nucleotide sequence ID" value="NZ_VRYZ01000004.1"/>
</dbReference>
<dbReference type="SUPFAM" id="SSF51679">
    <property type="entry name" value="Bacterial luciferase-like"/>
    <property type="match status" value="1"/>
</dbReference>
<protein>
    <submittedName>
        <fullName evidence="6">LLM class F420-dependent oxidoreductase</fullName>
    </submittedName>
</protein>
<evidence type="ECO:0000256" key="1">
    <source>
        <dbReference type="ARBA" id="ARBA00022630"/>
    </source>
</evidence>
<accession>A0A5C8ZTL4</accession>
<dbReference type="InterPro" id="IPR019921">
    <property type="entry name" value="Lucif-like_OxRdtase_Rv2161c"/>
</dbReference>
<dbReference type="Proteomes" id="UP000321933">
    <property type="component" value="Unassembled WGS sequence"/>
</dbReference>
<dbReference type="InterPro" id="IPR050172">
    <property type="entry name" value="SsuD_RutA_monooxygenase"/>
</dbReference>
<keyword evidence="7" id="KW-1185">Reference proteome</keyword>
<evidence type="ECO:0000256" key="2">
    <source>
        <dbReference type="ARBA" id="ARBA00022643"/>
    </source>
</evidence>
<reference evidence="6 7" key="1">
    <citation type="submission" date="2019-08" db="EMBL/GenBank/DDBJ databases">
        <title>Parahaliea maris sp. nov., isolated from the surface seawater.</title>
        <authorList>
            <person name="Liu Y."/>
        </authorList>
    </citation>
    <scope>NUCLEOTIDE SEQUENCE [LARGE SCALE GENOMIC DNA]</scope>
    <source>
        <strain evidence="6 7">S2-26</strain>
    </source>
</reference>
<dbReference type="Pfam" id="PF00296">
    <property type="entry name" value="Bac_luciferase"/>
    <property type="match status" value="1"/>
</dbReference>
<keyword evidence="1" id="KW-0285">Flavoprotein</keyword>
<name>A0A5C8ZTL4_9GAMM</name>